<dbReference type="SUPFAM" id="SSF50249">
    <property type="entry name" value="Nucleic acid-binding proteins"/>
    <property type="match status" value="1"/>
</dbReference>
<feature type="compositionally biased region" description="Low complexity" evidence="3">
    <location>
        <begin position="1"/>
        <end position="15"/>
    </location>
</feature>
<dbReference type="Gene3D" id="3.40.50.300">
    <property type="entry name" value="P-loop containing nucleotide triphosphate hydrolases"/>
    <property type="match status" value="1"/>
</dbReference>
<dbReference type="InterPro" id="IPR027417">
    <property type="entry name" value="P-loop_NTPase"/>
</dbReference>
<organism evidence="6 7">
    <name type="scientific">Ceratopteris richardii</name>
    <name type="common">Triangle waterfern</name>
    <dbReference type="NCBI Taxonomy" id="49495"/>
    <lineage>
        <taxon>Eukaryota</taxon>
        <taxon>Viridiplantae</taxon>
        <taxon>Streptophyta</taxon>
        <taxon>Embryophyta</taxon>
        <taxon>Tracheophyta</taxon>
        <taxon>Polypodiopsida</taxon>
        <taxon>Polypodiidae</taxon>
        <taxon>Polypodiales</taxon>
        <taxon>Pteridineae</taxon>
        <taxon>Pteridaceae</taxon>
        <taxon>Parkerioideae</taxon>
        <taxon>Ceratopteris</taxon>
    </lineage>
</organism>
<feature type="compositionally biased region" description="Low complexity" evidence="3">
    <location>
        <begin position="60"/>
        <end position="70"/>
    </location>
</feature>
<dbReference type="InterPro" id="IPR033762">
    <property type="entry name" value="MCM_OB"/>
</dbReference>
<feature type="domain" description="MCM AAA-lid" evidence="5">
    <location>
        <begin position="675"/>
        <end position="760"/>
    </location>
</feature>
<comment type="caution">
    <text evidence="6">The sequence shown here is derived from an EMBL/GenBank/DDBJ whole genome shotgun (WGS) entry which is preliminary data.</text>
</comment>
<dbReference type="GO" id="GO:0042555">
    <property type="term" value="C:MCM complex"/>
    <property type="evidence" value="ECO:0007669"/>
    <property type="project" value="TreeGrafter"/>
</dbReference>
<dbReference type="GO" id="GO:0003697">
    <property type="term" value="F:single-stranded DNA binding"/>
    <property type="evidence" value="ECO:0007669"/>
    <property type="project" value="TreeGrafter"/>
</dbReference>
<proteinExistence type="predicted"/>
<evidence type="ECO:0000259" key="5">
    <source>
        <dbReference type="Pfam" id="PF17855"/>
    </source>
</evidence>
<feature type="region of interest" description="Disordered" evidence="3">
    <location>
        <begin position="1"/>
        <end position="70"/>
    </location>
</feature>
<dbReference type="InterPro" id="IPR041562">
    <property type="entry name" value="MCM_lid"/>
</dbReference>
<dbReference type="InterPro" id="IPR012340">
    <property type="entry name" value="NA-bd_OB-fold"/>
</dbReference>
<feature type="compositionally biased region" description="Polar residues" evidence="3">
    <location>
        <begin position="27"/>
        <end position="37"/>
    </location>
</feature>
<dbReference type="GO" id="GO:0017116">
    <property type="term" value="F:single-stranded DNA helicase activity"/>
    <property type="evidence" value="ECO:0007669"/>
    <property type="project" value="TreeGrafter"/>
</dbReference>
<accession>A0A8T2VBM6</accession>
<name>A0A8T2VBM6_CERRI</name>
<dbReference type="GO" id="GO:0016787">
    <property type="term" value="F:hydrolase activity"/>
    <property type="evidence" value="ECO:0007669"/>
    <property type="project" value="UniProtKB-KW"/>
</dbReference>
<evidence type="ECO:0000313" key="7">
    <source>
        <dbReference type="Proteomes" id="UP000825935"/>
    </source>
</evidence>
<evidence type="ECO:0000313" key="6">
    <source>
        <dbReference type="EMBL" id="KAH7443173.1"/>
    </source>
</evidence>
<gene>
    <name evidence="6" type="ORF">KP509_02G023600</name>
</gene>
<dbReference type="Gene3D" id="2.20.28.10">
    <property type="match status" value="1"/>
</dbReference>
<evidence type="ECO:0000256" key="1">
    <source>
        <dbReference type="ARBA" id="ARBA00012551"/>
    </source>
</evidence>
<dbReference type="OMA" id="VMSTHPD"/>
<dbReference type="PANTHER" id="PTHR11630:SF48">
    <property type="entry name" value="DNA HELICASE MCM9"/>
    <property type="match status" value="1"/>
</dbReference>
<protein>
    <recommendedName>
        <fullName evidence="1">DNA helicase</fullName>
        <ecNumber evidence="1">3.6.4.12</ecNumber>
    </recommendedName>
</protein>
<dbReference type="GO" id="GO:0005524">
    <property type="term" value="F:ATP binding"/>
    <property type="evidence" value="ECO:0007669"/>
    <property type="project" value="InterPro"/>
</dbReference>
<evidence type="ECO:0000256" key="2">
    <source>
        <dbReference type="ARBA" id="ARBA00022528"/>
    </source>
</evidence>
<reference evidence="6" key="1">
    <citation type="submission" date="2021-08" db="EMBL/GenBank/DDBJ databases">
        <title>WGS assembly of Ceratopteris richardii.</title>
        <authorList>
            <person name="Marchant D.B."/>
            <person name="Chen G."/>
            <person name="Jenkins J."/>
            <person name="Shu S."/>
            <person name="Leebens-Mack J."/>
            <person name="Grimwood J."/>
            <person name="Schmutz J."/>
            <person name="Soltis P."/>
            <person name="Soltis D."/>
            <person name="Chen Z.-H."/>
        </authorList>
    </citation>
    <scope>NUCLEOTIDE SEQUENCE</scope>
    <source>
        <strain evidence="6">Whitten #5841</strain>
        <tissue evidence="6">Leaf</tissue>
    </source>
</reference>
<dbReference type="EMBL" id="CM035407">
    <property type="protein sequence ID" value="KAH7443173.1"/>
    <property type="molecule type" value="Genomic_DNA"/>
</dbReference>
<dbReference type="SMART" id="SM00350">
    <property type="entry name" value="MCM"/>
    <property type="match status" value="1"/>
</dbReference>
<feature type="domain" description="MCM OB" evidence="4">
    <location>
        <begin position="255"/>
        <end position="374"/>
    </location>
</feature>
<dbReference type="InterPro" id="IPR031327">
    <property type="entry name" value="MCM"/>
</dbReference>
<keyword evidence="2" id="KW-0150">Chloroplast</keyword>
<dbReference type="OrthoDB" id="2015372at2759"/>
<keyword evidence="7" id="KW-1185">Reference proteome</keyword>
<keyword evidence="2" id="KW-0934">Plastid</keyword>
<evidence type="ECO:0000256" key="3">
    <source>
        <dbReference type="SAM" id="MobiDB-lite"/>
    </source>
</evidence>
<dbReference type="GO" id="GO:0005634">
    <property type="term" value="C:nucleus"/>
    <property type="evidence" value="ECO:0007669"/>
    <property type="project" value="UniProtKB-SubCell"/>
</dbReference>
<dbReference type="AlphaFoldDB" id="A0A8T2VBM6"/>
<dbReference type="Pfam" id="PF17207">
    <property type="entry name" value="MCM_OB"/>
    <property type="match status" value="1"/>
</dbReference>
<sequence length="826" mass="92007">MDIPSKNKNSSRSSPFIGQGKAADSVETYSSRSFHSQVTDDEEDGFSARNKRLKSRRSSGDSSGCSGTTTDDLFQLEAEKTHSANTDIVSPKRKDSSRRVRNPRCTNWRVVLKSLAELWIEQQVAVCGGEGKDWKEVVAQKISDTEEQLDVLELDGMELLDHDQELALALFSDADAFATELMDRILDLLSVDRLRRRYGDCNRNSPLVNVRSARGSRLWIRFTSIPLPLLPVNALKHLSFEITSNAGKITHCPNFGQLVYVYGVVYAISNIRKKLFRQRFICKICKSIYDSYYGCELSLPSGCCTTWIREDIESHDYLPYQEILLGPVPNMTSGGLEIAAKGSFCSRLITVYLFDDLTGRVALGDSVALIGHAKMHCDSSAAISSLSPSSYWFSNPRIKANNIFVPFNLNSLKVSSNQSRTDTFRGKDGKISLEMLCKELCNHGPPSTLWPRLFPIAVLLSLVATNYSCDTYEHPPAASSYPLLDGPLGKRKGITARKQIHILVTTRGFSSDNTLKCLQAASTYASRCMYDAAGKCRYVAQVKHEDEAKENQMVHADCLALSKGGLLILDLSFITAAKKNNLCDAMDRCGSKLQQKKVVNVYGTTTIWALSQESSQKTGIRPAKQRACLQDQSLLRRFDIVFEEPLGLLAESDLVQTLIMDLNESLKSSTSSSELQQHLLTASRIASVRITDKAHRLLCSYYLALRRDKESGDCSTESADDASILTLESLLRVAEACAKLCLSSEIREIPHATLAIMLCENTYLTKFGRSFMGDRVMSTHPDDEAISVKHSDRFNIVQDYDIEAPLLDFHAQLVRCLCLTEEHDRV</sequence>
<dbReference type="EC" id="3.6.4.12" evidence="1"/>
<dbReference type="Proteomes" id="UP000825935">
    <property type="component" value="Chromosome 2"/>
</dbReference>
<dbReference type="GO" id="GO:0000724">
    <property type="term" value="P:double-strand break repair via homologous recombination"/>
    <property type="evidence" value="ECO:0007669"/>
    <property type="project" value="TreeGrafter"/>
</dbReference>
<evidence type="ECO:0000259" key="4">
    <source>
        <dbReference type="Pfam" id="PF17207"/>
    </source>
</evidence>
<dbReference type="Pfam" id="PF17855">
    <property type="entry name" value="MCM_lid"/>
    <property type="match status" value="1"/>
</dbReference>
<dbReference type="Gene3D" id="2.40.50.140">
    <property type="entry name" value="Nucleic acid-binding proteins"/>
    <property type="match status" value="1"/>
</dbReference>
<dbReference type="PANTHER" id="PTHR11630">
    <property type="entry name" value="DNA REPLICATION LICENSING FACTOR MCM FAMILY MEMBER"/>
    <property type="match status" value="1"/>
</dbReference>